<dbReference type="SUPFAM" id="SSF55729">
    <property type="entry name" value="Acyl-CoA N-acyltransferases (Nat)"/>
    <property type="match status" value="1"/>
</dbReference>
<evidence type="ECO:0000313" key="3">
    <source>
        <dbReference type="Proteomes" id="UP000195442"/>
    </source>
</evidence>
<dbReference type="InterPro" id="IPR016181">
    <property type="entry name" value="Acyl_CoA_acyltransferase"/>
</dbReference>
<feature type="domain" description="BioF2-like acetyltransferase" evidence="1">
    <location>
        <begin position="172"/>
        <end position="311"/>
    </location>
</feature>
<dbReference type="Pfam" id="PF13480">
    <property type="entry name" value="Acetyltransf_6"/>
    <property type="match status" value="1"/>
</dbReference>
<dbReference type="InterPro" id="IPR038740">
    <property type="entry name" value="BioF2-like_GNAT_dom"/>
</dbReference>
<reference evidence="3" key="1">
    <citation type="submission" date="2017-02" db="EMBL/GenBank/DDBJ databases">
        <authorList>
            <person name="Daims H."/>
        </authorList>
    </citation>
    <scope>NUCLEOTIDE SEQUENCE [LARGE SCALE GENOMIC DNA]</scope>
</reference>
<evidence type="ECO:0000313" key="2">
    <source>
        <dbReference type="EMBL" id="SJM93925.1"/>
    </source>
</evidence>
<accession>A0A1R4HCF1</accession>
<dbReference type="Proteomes" id="UP000195442">
    <property type="component" value="Unassembled WGS sequence"/>
</dbReference>
<keyword evidence="3" id="KW-1185">Reference proteome</keyword>
<name>A0A1R4HCF1_9GAMM</name>
<dbReference type="OrthoDB" id="4349922at2"/>
<dbReference type="RefSeq" id="WP_087147585.1">
    <property type="nucleotide sequence ID" value="NZ_FUKJ01000301.1"/>
</dbReference>
<protein>
    <recommendedName>
        <fullName evidence="1">BioF2-like acetyltransferase domain-containing protein</fullName>
    </recommendedName>
</protein>
<proteinExistence type="predicted"/>
<dbReference type="Gene3D" id="3.40.630.30">
    <property type="match status" value="1"/>
</dbReference>
<dbReference type="AlphaFoldDB" id="A0A1R4HCF1"/>
<sequence length="355" mass="41196">MDIINSSLETLPEAAVRKLKNNKINWFSNLSWYQNFIDTVIKVDKGAYDFLMVENQGETQVIFPVEYSVLNNGCRQLKSLTNYYSPIYQLINDAGFDVENTLLSNFFITLKTRASRWDVMRLQPMAQEDVLFLVKVLKKARIPSVSFFCFGNWYLDVNGRSFDQYLLDLKPKVRSTIGTKTKQFEKLEGAKIVIVTDEQDLVAAIKAYEDVYGLSWKNTEPYTHFIPGFIKSAEKAGALRLGVAYLHDKPIAAQIWVVSENIAYIFKVAYDEDYKQYAIGTVLTAKLMQYVIDYDKVSEVDYLQGDDAYKKNWMSNRRERWGILAFNTTTLRGNIEMLKEMSTFYFKPFWAMIKK</sequence>
<organism evidence="2 3">
    <name type="scientific">Crenothrix polyspora</name>
    <dbReference type="NCBI Taxonomy" id="360316"/>
    <lineage>
        <taxon>Bacteria</taxon>
        <taxon>Pseudomonadati</taxon>
        <taxon>Pseudomonadota</taxon>
        <taxon>Gammaproteobacteria</taxon>
        <taxon>Methylococcales</taxon>
        <taxon>Crenotrichaceae</taxon>
        <taxon>Crenothrix</taxon>
    </lineage>
</organism>
<gene>
    <name evidence="2" type="ORF">CRENPOLYSF2_370033</name>
</gene>
<evidence type="ECO:0000259" key="1">
    <source>
        <dbReference type="Pfam" id="PF13480"/>
    </source>
</evidence>
<dbReference type="EMBL" id="FUKJ01000301">
    <property type="protein sequence ID" value="SJM93925.1"/>
    <property type="molecule type" value="Genomic_DNA"/>
</dbReference>